<dbReference type="STRING" id="1415166.NONO_c49570"/>
<dbReference type="KEGG" id="nno:NONO_c49570"/>
<dbReference type="EMBL" id="CP006850">
    <property type="protein sequence ID" value="AHH19741.1"/>
    <property type="molecule type" value="Genomic_DNA"/>
</dbReference>
<keyword evidence="2" id="KW-1185">Reference proteome</keyword>
<dbReference type="PATRIC" id="fig|1415166.3.peg.5115"/>
<dbReference type="OrthoDB" id="4458334at2"/>
<sequence>MDNAMLTLRNPFTGDPVPLRTTRGAMLTLGCALPADITTFTLVRALLIADVLRRILEDLHDVQVISAVLSDDPDILERVGTHLSTVRPPAGVFDSPAAARAALGRDPDVLVTPRHSAEDHPLNRIPRATTVVRVAAVHWVAPGRHCEPDPATVRYAFTQAPYEYELVLTGAVLDHSAAQLDRWRRRMGEWSRSASRPIPAWWRARAIADLDDDLDVAAAAERMNRLELSTTVEPGAKFEAFAFLDRILAIDLARDLGRMSRQPAPVR</sequence>
<dbReference type="AlphaFoldDB" id="W5TR66"/>
<evidence type="ECO:0000313" key="1">
    <source>
        <dbReference type="EMBL" id="AHH19741.1"/>
    </source>
</evidence>
<protein>
    <submittedName>
        <fullName evidence="1">Uncharacterized protein</fullName>
    </submittedName>
</protein>
<organism evidence="1 2">
    <name type="scientific">Nocardia nova SH22a</name>
    <dbReference type="NCBI Taxonomy" id="1415166"/>
    <lineage>
        <taxon>Bacteria</taxon>
        <taxon>Bacillati</taxon>
        <taxon>Actinomycetota</taxon>
        <taxon>Actinomycetes</taxon>
        <taxon>Mycobacteriales</taxon>
        <taxon>Nocardiaceae</taxon>
        <taxon>Nocardia</taxon>
    </lineage>
</organism>
<dbReference type="Proteomes" id="UP000019150">
    <property type="component" value="Chromosome"/>
</dbReference>
<reference evidence="1 2" key="1">
    <citation type="journal article" date="2014" name="Appl. Environ. Microbiol.">
        <title>Insights into the Microbial Degradation of Rubber and Gutta-Percha by Analysis of the Complete Genome of Nocardia nova SH22a.</title>
        <authorList>
            <person name="Luo Q."/>
            <person name="Hiessl S."/>
            <person name="Poehlein A."/>
            <person name="Daniel R."/>
            <person name="Steinbuchel A."/>
        </authorList>
    </citation>
    <scope>NUCLEOTIDE SEQUENCE [LARGE SCALE GENOMIC DNA]</scope>
    <source>
        <strain evidence="1">SH22a</strain>
    </source>
</reference>
<proteinExistence type="predicted"/>
<dbReference type="RefSeq" id="WP_025351132.1">
    <property type="nucleotide sequence ID" value="NZ_CP006850.1"/>
</dbReference>
<evidence type="ECO:0000313" key="2">
    <source>
        <dbReference type="Proteomes" id="UP000019150"/>
    </source>
</evidence>
<dbReference type="HOGENOM" id="CLU_100610_0_0_11"/>
<accession>W5TR66</accession>
<gene>
    <name evidence="1" type="ORF">NONO_c49570</name>
</gene>
<name>W5TR66_9NOCA</name>
<dbReference type="eggNOG" id="COG0215">
    <property type="taxonomic scope" value="Bacteria"/>
</dbReference>